<dbReference type="GO" id="GO:0005794">
    <property type="term" value="C:Golgi apparatus"/>
    <property type="evidence" value="ECO:0007669"/>
    <property type="project" value="TreeGrafter"/>
</dbReference>
<dbReference type="GO" id="GO:0006888">
    <property type="term" value="P:endoplasmic reticulum to Golgi vesicle-mediated transport"/>
    <property type="evidence" value="ECO:0007669"/>
    <property type="project" value="TreeGrafter"/>
</dbReference>
<evidence type="ECO:0000313" key="4">
    <source>
        <dbReference type="Proteomes" id="UP001195483"/>
    </source>
</evidence>
<dbReference type="AlphaFoldDB" id="A0AAE0T4I4"/>
<dbReference type="GO" id="GO:0005789">
    <property type="term" value="C:endoplasmic reticulum membrane"/>
    <property type="evidence" value="ECO:0007669"/>
    <property type="project" value="TreeGrafter"/>
</dbReference>
<reference evidence="3" key="1">
    <citation type="journal article" date="2021" name="Genome Biol. Evol.">
        <title>A High-Quality Reference Genome for a Parasitic Bivalve with Doubly Uniparental Inheritance (Bivalvia: Unionida).</title>
        <authorList>
            <person name="Smith C.H."/>
        </authorList>
    </citation>
    <scope>NUCLEOTIDE SEQUENCE</scope>
    <source>
        <strain evidence="3">CHS0354</strain>
    </source>
</reference>
<dbReference type="Proteomes" id="UP001195483">
    <property type="component" value="Unassembled WGS sequence"/>
</dbReference>
<keyword evidence="1" id="KW-0812">Transmembrane</keyword>
<dbReference type="Gene3D" id="3.40.50.150">
    <property type="entry name" value="Vaccinia Virus protein VP39"/>
    <property type="match status" value="1"/>
</dbReference>
<dbReference type="InterPro" id="IPR053202">
    <property type="entry name" value="EGF_Rcpt_Signaling_Reg"/>
</dbReference>
<dbReference type="GO" id="GO:0005886">
    <property type="term" value="C:plasma membrane"/>
    <property type="evidence" value="ECO:0007669"/>
    <property type="project" value="TreeGrafter"/>
</dbReference>
<dbReference type="Pfam" id="PF05050">
    <property type="entry name" value="Methyltransf_21"/>
    <property type="match status" value="1"/>
</dbReference>
<dbReference type="EMBL" id="JAEAOA010001069">
    <property type="protein sequence ID" value="KAK3603672.1"/>
    <property type="molecule type" value="Genomic_DNA"/>
</dbReference>
<keyword evidence="4" id="KW-1185">Reference proteome</keyword>
<reference evidence="3" key="3">
    <citation type="submission" date="2023-05" db="EMBL/GenBank/DDBJ databases">
        <authorList>
            <person name="Smith C.H."/>
        </authorList>
    </citation>
    <scope>NUCLEOTIDE SEQUENCE</scope>
    <source>
        <strain evidence="3">CHS0354</strain>
        <tissue evidence="3">Mantle</tissue>
    </source>
</reference>
<evidence type="ECO:0000256" key="1">
    <source>
        <dbReference type="SAM" id="Phobius"/>
    </source>
</evidence>
<dbReference type="GO" id="GO:0016197">
    <property type="term" value="P:endosomal transport"/>
    <property type="evidence" value="ECO:0007669"/>
    <property type="project" value="TreeGrafter"/>
</dbReference>
<name>A0AAE0T4I4_9BIVA</name>
<organism evidence="3 4">
    <name type="scientific">Potamilus streckersoni</name>
    <dbReference type="NCBI Taxonomy" id="2493646"/>
    <lineage>
        <taxon>Eukaryota</taxon>
        <taxon>Metazoa</taxon>
        <taxon>Spiralia</taxon>
        <taxon>Lophotrochozoa</taxon>
        <taxon>Mollusca</taxon>
        <taxon>Bivalvia</taxon>
        <taxon>Autobranchia</taxon>
        <taxon>Heteroconchia</taxon>
        <taxon>Palaeoheterodonta</taxon>
        <taxon>Unionida</taxon>
        <taxon>Unionoidea</taxon>
        <taxon>Unionidae</taxon>
        <taxon>Ambleminae</taxon>
        <taxon>Lampsilini</taxon>
        <taxon>Potamilus</taxon>
    </lineage>
</organism>
<feature type="transmembrane region" description="Helical" evidence="1">
    <location>
        <begin position="7"/>
        <end position="25"/>
    </location>
</feature>
<protein>
    <recommendedName>
        <fullName evidence="2">Methyltransferase FkbM domain-containing protein</fullName>
    </recommendedName>
</protein>
<dbReference type="PANTHER" id="PTHR34009">
    <property type="entry name" value="PROTEIN STAR"/>
    <property type="match status" value="1"/>
</dbReference>
<evidence type="ECO:0000259" key="2">
    <source>
        <dbReference type="Pfam" id="PF05050"/>
    </source>
</evidence>
<accession>A0AAE0T4I4</accession>
<feature type="domain" description="Methyltransferase FkbM" evidence="2">
    <location>
        <begin position="149"/>
        <end position="309"/>
    </location>
</feature>
<keyword evidence="1" id="KW-1133">Transmembrane helix</keyword>
<comment type="caution">
    <text evidence="3">The sequence shown here is derived from an EMBL/GenBank/DDBJ whole genome shotgun (WGS) entry which is preliminary data.</text>
</comment>
<reference evidence="3" key="2">
    <citation type="journal article" date="2021" name="Genome Biol. Evol.">
        <title>Developing a high-quality reference genome for a parasitic bivalve with doubly uniparental inheritance (Bivalvia: Unionida).</title>
        <authorList>
            <person name="Smith C.H."/>
        </authorList>
    </citation>
    <scope>NUCLEOTIDE SEQUENCE</scope>
    <source>
        <strain evidence="3">CHS0354</strain>
        <tissue evidence="3">Mantle</tissue>
    </source>
</reference>
<proteinExistence type="predicted"/>
<dbReference type="PANTHER" id="PTHR34009:SF2">
    <property type="entry name" value="PROTEIN STAR"/>
    <property type="match status" value="1"/>
</dbReference>
<dbReference type="SUPFAM" id="SSF53335">
    <property type="entry name" value="S-adenosyl-L-methionine-dependent methyltransferases"/>
    <property type="match status" value="1"/>
</dbReference>
<gene>
    <name evidence="3" type="ORF">CHS0354_017392</name>
</gene>
<dbReference type="GO" id="GO:0031902">
    <property type="term" value="C:late endosome membrane"/>
    <property type="evidence" value="ECO:0007669"/>
    <property type="project" value="TreeGrafter"/>
</dbReference>
<dbReference type="InterPro" id="IPR029063">
    <property type="entry name" value="SAM-dependent_MTases_sf"/>
</dbReference>
<keyword evidence="1" id="KW-0472">Membrane</keyword>
<sequence length="334" mass="38305">MRVRFPQTAYILGAIVVCVLVYFFYSHNTHKANVVLSADKYIPDRSAPQGYFSGERKSAVQQQNFAPIVVPSKRNSSFDYKAAMKEMNDAQVPMDDPRLIQIIRDYYIDPPSLEPYTLENPGRLEYSNGQTPFVDSRLNYIEGGFYVEAGALNGEKGSNTLFFEKVRRWNGLLVEADPDNYEVLKTKHRKAFSINACLSTKKYPNMVTFNKGFNRGRIYNNKEAEEWVKREKNLPLNTIQVQCFPLYSVLLALGQTTVDFFSLDIEGDEMHVLETIPFDKLNIKMMTVEFVHGVNGEETLRSFVESKGYDSLLKVQRWDGGVNDIIFRKKGLIH</sequence>
<dbReference type="InterPro" id="IPR006342">
    <property type="entry name" value="FkbM_mtfrase"/>
</dbReference>
<evidence type="ECO:0000313" key="3">
    <source>
        <dbReference type="EMBL" id="KAK3603672.1"/>
    </source>
</evidence>